<comment type="caution">
    <text evidence="4">The sequence shown here is derived from an EMBL/GenBank/DDBJ whole genome shotgun (WGS) entry which is preliminary data.</text>
</comment>
<organism evidence="4 5">
    <name type="scientific">Ponticaulis profundi</name>
    <dbReference type="NCBI Taxonomy" id="2665222"/>
    <lineage>
        <taxon>Bacteria</taxon>
        <taxon>Pseudomonadati</taxon>
        <taxon>Pseudomonadota</taxon>
        <taxon>Alphaproteobacteria</taxon>
        <taxon>Hyphomonadales</taxon>
        <taxon>Hyphomonadaceae</taxon>
        <taxon>Ponticaulis</taxon>
    </lineage>
</organism>
<dbReference type="CDD" id="cd06223">
    <property type="entry name" value="PRTases_typeI"/>
    <property type="match status" value="1"/>
</dbReference>
<dbReference type="InterPro" id="IPR000836">
    <property type="entry name" value="PRTase_dom"/>
</dbReference>
<evidence type="ECO:0000256" key="1">
    <source>
        <dbReference type="ARBA" id="ARBA00048811"/>
    </source>
</evidence>
<dbReference type="Proteomes" id="UP001596303">
    <property type="component" value="Unassembled WGS sequence"/>
</dbReference>
<dbReference type="RefSeq" id="WP_377376560.1">
    <property type="nucleotide sequence ID" value="NZ_JBHSSW010000005.1"/>
</dbReference>
<gene>
    <name evidence="4" type="ORF">ACFQDM_05530</name>
</gene>
<keyword evidence="5" id="KW-1185">Reference proteome</keyword>
<dbReference type="EMBL" id="JBHSSW010000005">
    <property type="protein sequence ID" value="MFC6197527.1"/>
    <property type="molecule type" value="Genomic_DNA"/>
</dbReference>
<protein>
    <submittedName>
        <fullName evidence="4">Phosphoribosyltransferase</fullName>
        <ecNumber evidence="4">2.4.2.-</ecNumber>
    </submittedName>
</protein>
<evidence type="ECO:0000313" key="4">
    <source>
        <dbReference type="EMBL" id="MFC6197527.1"/>
    </source>
</evidence>
<reference evidence="5" key="1">
    <citation type="journal article" date="2019" name="Int. J. Syst. Evol. Microbiol.">
        <title>The Global Catalogue of Microorganisms (GCM) 10K type strain sequencing project: providing services to taxonomists for standard genome sequencing and annotation.</title>
        <authorList>
            <consortium name="The Broad Institute Genomics Platform"/>
            <consortium name="The Broad Institute Genome Sequencing Center for Infectious Disease"/>
            <person name="Wu L."/>
            <person name="Ma J."/>
        </authorList>
    </citation>
    <scope>NUCLEOTIDE SEQUENCE [LARGE SCALE GENOMIC DNA]</scope>
    <source>
        <strain evidence="5">CGMCC-1.15741</strain>
    </source>
</reference>
<accession>A0ABW1S8H8</accession>
<dbReference type="PANTHER" id="PTHR43340:SF1">
    <property type="entry name" value="HYPOXANTHINE PHOSPHORIBOSYLTRANSFERASE"/>
    <property type="match status" value="1"/>
</dbReference>
<name>A0ABW1S8H8_9PROT</name>
<dbReference type="SUPFAM" id="SSF53271">
    <property type="entry name" value="PRTase-like"/>
    <property type="match status" value="1"/>
</dbReference>
<sequence>MSTPEFDVLLDEQEVQSRVKALAKELAPQMTGDWTAVTILLGATPFTTDLMRHLADEGVHPMMDAIWLESYRDQRESTGRVVVRADLSRSVSGRGVLLIDDVFDTGRTLQFARQHLLTKGAREVITCVLARKPNAPLYGADSWAYDAPDRFLVGYGMDDAGLYRGLPYLGAVKT</sequence>
<comment type="catalytic activity">
    <reaction evidence="1">
        <text>GMP + diphosphate = guanine + 5-phospho-alpha-D-ribose 1-diphosphate</text>
        <dbReference type="Rhea" id="RHEA:25424"/>
        <dbReference type="ChEBI" id="CHEBI:16235"/>
        <dbReference type="ChEBI" id="CHEBI:33019"/>
        <dbReference type="ChEBI" id="CHEBI:58017"/>
        <dbReference type="ChEBI" id="CHEBI:58115"/>
        <dbReference type="EC" id="2.4.2.8"/>
    </reaction>
    <physiologicalReaction direction="right-to-left" evidence="1">
        <dbReference type="Rhea" id="RHEA:25426"/>
    </physiologicalReaction>
</comment>
<evidence type="ECO:0000313" key="5">
    <source>
        <dbReference type="Proteomes" id="UP001596303"/>
    </source>
</evidence>
<dbReference type="InterPro" id="IPR050408">
    <property type="entry name" value="HGPRT"/>
</dbReference>
<dbReference type="EC" id="2.4.2.-" evidence="4"/>
<comment type="catalytic activity">
    <reaction evidence="2">
        <text>IMP + diphosphate = hypoxanthine + 5-phospho-alpha-D-ribose 1-diphosphate</text>
        <dbReference type="Rhea" id="RHEA:17973"/>
        <dbReference type="ChEBI" id="CHEBI:17368"/>
        <dbReference type="ChEBI" id="CHEBI:33019"/>
        <dbReference type="ChEBI" id="CHEBI:58017"/>
        <dbReference type="ChEBI" id="CHEBI:58053"/>
        <dbReference type="EC" id="2.4.2.8"/>
    </reaction>
    <physiologicalReaction direction="right-to-left" evidence="2">
        <dbReference type="Rhea" id="RHEA:17975"/>
    </physiologicalReaction>
</comment>
<keyword evidence="4" id="KW-0808">Transferase</keyword>
<proteinExistence type="predicted"/>
<dbReference type="Pfam" id="PF00156">
    <property type="entry name" value="Pribosyltran"/>
    <property type="match status" value="1"/>
</dbReference>
<evidence type="ECO:0000256" key="2">
    <source>
        <dbReference type="ARBA" id="ARBA00049402"/>
    </source>
</evidence>
<keyword evidence="4" id="KW-0328">Glycosyltransferase</keyword>
<dbReference type="PANTHER" id="PTHR43340">
    <property type="entry name" value="HYPOXANTHINE-GUANINE PHOSPHORIBOSYLTRANSFERASE"/>
    <property type="match status" value="1"/>
</dbReference>
<evidence type="ECO:0000259" key="3">
    <source>
        <dbReference type="Pfam" id="PF00156"/>
    </source>
</evidence>
<feature type="domain" description="Phosphoribosyltransferase" evidence="3">
    <location>
        <begin position="9"/>
        <end position="135"/>
    </location>
</feature>
<dbReference type="InterPro" id="IPR029057">
    <property type="entry name" value="PRTase-like"/>
</dbReference>
<dbReference type="Gene3D" id="3.40.50.2020">
    <property type="match status" value="1"/>
</dbReference>
<dbReference type="GO" id="GO:0016757">
    <property type="term" value="F:glycosyltransferase activity"/>
    <property type="evidence" value="ECO:0007669"/>
    <property type="project" value="UniProtKB-KW"/>
</dbReference>